<dbReference type="Gene3D" id="1.10.10.60">
    <property type="entry name" value="Homeodomain-like"/>
    <property type="match status" value="1"/>
</dbReference>
<dbReference type="InterPro" id="IPR009057">
    <property type="entry name" value="Homeodomain-like_sf"/>
</dbReference>
<dbReference type="KEGG" id="ppai:E1956_17930"/>
<accession>A0A4P7CWT8</accession>
<evidence type="ECO:0000313" key="2">
    <source>
        <dbReference type="EMBL" id="QBR00681.1"/>
    </source>
</evidence>
<proteinExistence type="predicted"/>
<sequence>MKWGRHTGRPGSLSPTDRGAVIGLLDKGVSVSEIARRFDTSRQPIMRIRASSTASAGTEKANG</sequence>
<dbReference type="SUPFAM" id="SSF46689">
    <property type="entry name" value="Homeodomain-like"/>
    <property type="match status" value="1"/>
</dbReference>
<dbReference type="Pfam" id="PF02796">
    <property type="entry name" value="HTH_7"/>
    <property type="match status" value="1"/>
</dbReference>
<dbReference type="AlphaFoldDB" id="A0A4P7CWT8"/>
<evidence type="ECO:0000259" key="1">
    <source>
        <dbReference type="Pfam" id="PF02796"/>
    </source>
</evidence>
<protein>
    <recommendedName>
        <fullName evidence="1">Resolvase HTH domain-containing protein</fullName>
    </recommendedName>
</protein>
<keyword evidence="3" id="KW-1185">Reference proteome</keyword>
<gene>
    <name evidence="2" type="ORF">E1956_17930</name>
</gene>
<dbReference type="OrthoDB" id="8585334at2"/>
<dbReference type="Proteomes" id="UP000295727">
    <property type="component" value="Chromosome 2"/>
</dbReference>
<reference evidence="2 3" key="1">
    <citation type="submission" date="2019-03" db="EMBL/GenBank/DDBJ databases">
        <title>Paraburkholderia sp. 7MH5, isolated from subtropical forest soil.</title>
        <authorList>
            <person name="Gao Z.-H."/>
            <person name="Qiu L.-H."/>
        </authorList>
    </citation>
    <scope>NUCLEOTIDE SEQUENCE [LARGE SCALE GENOMIC DNA]</scope>
    <source>
        <strain evidence="2 3">7MH5</strain>
    </source>
</reference>
<dbReference type="EMBL" id="CP038149">
    <property type="protein sequence ID" value="QBR00681.1"/>
    <property type="molecule type" value="Genomic_DNA"/>
</dbReference>
<dbReference type="InterPro" id="IPR006120">
    <property type="entry name" value="Resolvase_HTH_dom"/>
</dbReference>
<dbReference type="GO" id="GO:0000150">
    <property type="term" value="F:DNA strand exchange activity"/>
    <property type="evidence" value="ECO:0007669"/>
    <property type="project" value="InterPro"/>
</dbReference>
<dbReference type="RefSeq" id="WP_134754550.1">
    <property type="nucleotide sequence ID" value="NZ_CP038149.1"/>
</dbReference>
<dbReference type="GO" id="GO:0003677">
    <property type="term" value="F:DNA binding"/>
    <property type="evidence" value="ECO:0007669"/>
    <property type="project" value="InterPro"/>
</dbReference>
<name>A0A4P7CWT8_9BURK</name>
<feature type="domain" description="Resolvase HTH" evidence="1">
    <location>
        <begin position="8"/>
        <end position="48"/>
    </location>
</feature>
<evidence type="ECO:0000313" key="3">
    <source>
        <dbReference type="Proteomes" id="UP000295727"/>
    </source>
</evidence>
<organism evidence="2 3">
    <name type="scientific">Paraburkholderia pallida</name>
    <dbReference type="NCBI Taxonomy" id="2547399"/>
    <lineage>
        <taxon>Bacteria</taxon>
        <taxon>Pseudomonadati</taxon>
        <taxon>Pseudomonadota</taxon>
        <taxon>Betaproteobacteria</taxon>
        <taxon>Burkholderiales</taxon>
        <taxon>Burkholderiaceae</taxon>
        <taxon>Paraburkholderia</taxon>
    </lineage>
</organism>